<dbReference type="EMBL" id="CP048838">
    <property type="protein sequence ID" value="QJA04020.1"/>
    <property type="molecule type" value="Genomic_DNA"/>
</dbReference>
<organism evidence="1 4">
    <name type="scientific">Clostridium innocuum</name>
    <dbReference type="NCBI Taxonomy" id="1522"/>
    <lineage>
        <taxon>Bacteria</taxon>
        <taxon>Bacillati</taxon>
        <taxon>Bacillota</taxon>
        <taxon>Clostridia</taxon>
        <taxon>Eubacteriales</taxon>
        <taxon>Clostridiaceae</taxon>
        <taxon>Clostridium</taxon>
    </lineage>
</organism>
<reference evidence="1" key="2">
    <citation type="journal article" date="2022" name="Clin. Infect. Dis.">
        <title>Association between Clostridium innocuum and antibiotic-associated diarrhea in adults and children: A cross-sectional study and comparative genomics analysis.</title>
        <authorList>
            <person name="Cherny K.E."/>
            <person name="Muscat E.B."/>
            <person name="Balaji A."/>
            <person name="Mukherjee J."/>
            <person name="Ozer E.A."/>
            <person name="Angarone M.P."/>
            <person name="Hauser A.R."/>
            <person name="Sichel J.S."/>
            <person name="Amponsah E."/>
            <person name="Kociolek L.K."/>
        </authorList>
    </citation>
    <scope>NUCLEOTIDE SEQUENCE</scope>
    <source>
        <strain evidence="1">NU1-AC-029v</strain>
    </source>
</reference>
<evidence type="ECO:0000313" key="4">
    <source>
        <dbReference type="Proteomes" id="UP001203972"/>
    </source>
</evidence>
<evidence type="ECO:0000313" key="2">
    <source>
        <dbReference type="EMBL" id="QJA04020.1"/>
    </source>
</evidence>
<accession>A0AAP2XU72</accession>
<dbReference type="EMBL" id="JAKTMA010000028">
    <property type="protein sequence ID" value="MCR0234159.1"/>
    <property type="molecule type" value="Genomic_DNA"/>
</dbReference>
<dbReference type="RefSeq" id="WP_002611135.1">
    <property type="nucleotide sequence ID" value="NZ_BAAACC010000013.1"/>
</dbReference>
<sequence length="95" mass="10680">MEGSKISTNPVKIIQGYYIAPDSSSGLSTQDLAKQLAESFKDDEVMFDIMLHTTMQARICGQMYKGGDYGGFWFIAHYGATYFYKNNGTWGKKDL</sequence>
<reference evidence="2 3" key="1">
    <citation type="submission" date="2020-02" db="EMBL/GenBank/DDBJ databases">
        <authorList>
            <person name="Kociolek L.K."/>
            <person name="Ozer E.A."/>
        </authorList>
    </citation>
    <scope>NUCLEOTIDE SEQUENCE [LARGE SCALE GENOMIC DNA]</scope>
    <source>
        <strain evidence="2 3">ATCC 14501</strain>
    </source>
</reference>
<name>A0AAP2XU72_CLOIN</name>
<gene>
    <name evidence="2" type="ORF">G4D54_17030</name>
    <name evidence="1" type="ORF">MKC95_15405</name>
</gene>
<protein>
    <submittedName>
        <fullName evidence="1">Uncharacterized protein</fullName>
    </submittedName>
</protein>
<dbReference type="AlphaFoldDB" id="A0AAP2XU72"/>
<dbReference type="GeneID" id="61927277"/>
<dbReference type="Proteomes" id="UP000503330">
    <property type="component" value="Chromosome"/>
</dbReference>
<proteinExistence type="predicted"/>
<evidence type="ECO:0000313" key="3">
    <source>
        <dbReference type="Proteomes" id="UP000503330"/>
    </source>
</evidence>
<evidence type="ECO:0000313" key="1">
    <source>
        <dbReference type="EMBL" id="MCR0234159.1"/>
    </source>
</evidence>
<dbReference type="Proteomes" id="UP001203972">
    <property type="component" value="Unassembled WGS sequence"/>
</dbReference>